<dbReference type="Proteomes" id="UP000272942">
    <property type="component" value="Unassembled WGS sequence"/>
</dbReference>
<evidence type="ECO:0000256" key="2">
    <source>
        <dbReference type="SAM" id="MobiDB-lite"/>
    </source>
</evidence>
<proteinExistence type="predicted"/>
<organism evidence="5">
    <name type="scientific">Echinostoma caproni</name>
    <dbReference type="NCBI Taxonomy" id="27848"/>
    <lineage>
        <taxon>Eukaryota</taxon>
        <taxon>Metazoa</taxon>
        <taxon>Spiralia</taxon>
        <taxon>Lophotrochozoa</taxon>
        <taxon>Platyhelminthes</taxon>
        <taxon>Trematoda</taxon>
        <taxon>Digenea</taxon>
        <taxon>Plagiorchiida</taxon>
        <taxon>Echinostomata</taxon>
        <taxon>Echinostomatoidea</taxon>
        <taxon>Echinostomatidae</taxon>
        <taxon>Echinostoma</taxon>
    </lineage>
</organism>
<reference evidence="5" key="1">
    <citation type="submission" date="2016-06" db="UniProtKB">
        <authorList>
            <consortium name="WormBaseParasite"/>
        </authorList>
    </citation>
    <scope>IDENTIFICATION</scope>
</reference>
<accession>A0A183A4A3</accession>
<dbReference type="OrthoDB" id="10266039at2759"/>
<dbReference type="AlphaFoldDB" id="A0A183A4A3"/>
<name>A0A183A4A3_9TREM</name>
<evidence type="ECO:0000256" key="1">
    <source>
        <dbReference type="SAM" id="Coils"/>
    </source>
</evidence>
<evidence type="ECO:0000313" key="5">
    <source>
        <dbReference type="WBParaSite" id="ECPE_0000178801-mRNA-1"/>
    </source>
</evidence>
<dbReference type="EMBL" id="UZAN01015373">
    <property type="protein sequence ID" value="VDP46401.1"/>
    <property type="molecule type" value="Genomic_DNA"/>
</dbReference>
<dbReference type="WBParaSite" id="ECPE_0000178801-mRNA-1">
    <property type="protein sequence ID" value="ECPE_0000178801-mRNA-1"/>
    <property type="gene ID" value="ECPE_0000178801"/>
</dbReference>
<feature type="region of interest" description="Disordered" evidence="2">
    <location>
        <begin position="51"/>
        <end position="105"/>
    </location>
</feature>
<keyword evidence="1" id="KW-0175">Coiled coil</keyword>
<sequence length="180" mass="20199">MYKVIPKDQRDKAALLQCEAKLRSELAEARVELGRLHSTILDVQQQNTRLQQQLQQQQRRPSLTSPASGTLKASPVERTPPTALSGSVASPLALQKASPEDRVQLTSHTGATLLSTGSKSSHPGYDCRITELQLELQLTRRRKQSLEAQLEIFQHRLLASEQKEEVLLKDLEVSTMFTKY</sequence>
<feature type="compositionally biased region" description="Low complexity" evidence="2">
    <location>
        <begin position="51"/>
        <end position="60"/>
    </location>
</feature>
<reference evidence="3 4" key="2">
    <citation type="submission" date="2018-11" db="EMBL/GenBank/DDBJ databases">
        <authorList>
            <consortium name="Pathogen Informatics"/>
        </authorList>
    </citation>
    <scope>NUCLEOTIDE SEQUENCE [LARGE SCALE GENOMIC DNA]</scope>
    <source>
        <strain evidence="3 4">Egypt</strain>
    </source>
</reference>
<evidence type="ECO:0000313" key="4">
    <source>
        <dbReference type="Proteomes" id="UP000272942"/>
    </source>
</evidence>
<keyword evidence="4" id="KW-1185">Reference proteome</keyword>
<evidence type="ECO:0000313" key="3">
    <source>
        <dbReference type="EMBL" id="VDP46401.1"/>
    </source>
</evidence>
<gene>
    <name evidence="3" type="ORF">ECPE_LOCUS1788</name>
</gene>
<feature type="coiled-coil region" evidence="1">
    <location>
        <begin position="129"/>
        <end position="163"/>
    </location>
</feature>
<protein>
    <submittedName>
        <fullName evidence="5">Centrosomal protein of 162 kDa</fullName>
    </submittedName>
</protein>